<evidence type="ECO:0008006" key="6">
    <source>
        <dbReference type="Google" id="ProtNLM"/>
    </source>
</evidence>
<evidence type="ECO:0000256" key="2">
    <source>
        <dbReference type="PIRSR" id="PIRSR603782-1"/>
    </source>
</evidence>
<dbReference type="SUPFAM" id="SSF52833">
    <property type="entry name" value="Thioredoxin-like"/>
    <property type="match status" value="1"/>
</dbReference>
<keyword evidence="3" id="KW-1015">Disulfide bond</keyword>
<protein>
    <recommendedName>
        <fullName evidence="6">SCO family protein</fullName>
    </recommendedName>
</protein>
<organism evidence="4 5">
    <name type="scientific">Azospirillum palustre</name>
    <dbReference type="NCBI Taxonomy" id="2044885"/>
    <lineage>
        <taxon>Bacteria</taxon>
        <taxon>Pseudomonadati</taxon>
        <taxon>Pseudomonadota</taxon>
        <taxon>Alphaproteobacteria</taxon>
        <taxon>Rhodospirillales</taxon>
        <taxon>Azospirillaceae</taxon>
        <taxon>Azospirillum</taxon>
    </lineage>
</organism>
<keyword evidence="2" id="KW-0186">Copper</keyword>
<dbReference type="CDD" id="cd02968">
    <property type="entry name" value="SCO"/>
    <property type="match status" value="1"/>
</dbReference>
<dbReference type="InterPro" id="IPR003782">
    <property type="entry name" value="SCO1/SenC"/>
</dbReference>
<dbReference type="PANTHER" id="PTHR12151">
    <property type="entry name" value="ELECTRON TRANSPORT PROTIN SCO1/SENC FAMILY MEMBER"/>
    <property type="match status" value="1"/>
</dbReference>
<comment type="similarity">
    <text evidence="1">Belongs to the SCO1/2 family.</text>
</comment>
<feature type="binding site" evidence="2">
    <location>
        <position position="79"/>
    </location>
    <ligand>
        <name>Cu cation</name>
        <dbReference type="ChEBI" id="CHEBI:23378"/>
    </ligand>
</feature>
<comment type="caution">
    <text evidence="4">The sequence shown here is derived from an EMBL/GenBank/DDBJ whole genome shotgun (WGS) entry which is preliminary data.</text>
</comment>
<feature type="binding site" evidence="2">
    <location>
        <position position="167"/>
    </location>
    <ligand>
        <name>Cu cation</name>
        <dbReference type="ChEBI" id="CHEBI:23378"/>
    </ligand>
</feature>
<dbReference type="GO" id="GO:0046872">
    <property type="term" value="F:metal ion binding"/>
    <property type="evidence" value="ECO:0007669"/>
    <property type="project" value="UniProtKB-KW"/>
</dbReference>
<dbReference type="Pfam" id="PF02630">
    <property type="entry name" value="SCO1-SenC"/>
    <property type="match status" value="1"/>
</dbReference>
<sequence>MTLHHLRLILWSAVGVALVAGFVLLWRASSGGPPATQPDPARPLAEGSRWQLLDERNQPFTPADLPGRPTVMVFGFTHCPDVCPTSLSYVANLLRSLGPRGEAIRPLFLTVDPERDTPAVMADYTDLFDPRIHGVTGAPDQMAAALKSLGIFSRKVPQEDGGYTMDHSATILLLDSAGRLRSTLDIHEGEEVAARKIERLLVAEAGSR</sequence>
<keyword evidence="5" id="KW-1185">Reference proteome</keyword>
<dbReference type="AlphaFoldDB" id="A0A2B8BGH5"/>
<dbReference type="Gene3D" id="3.40.30.10">
    <property type="entry name" value="Glutaredoxin"/>
    <property type="match status" value="1"/>
</dbReference>
<dbReference type="RefSeq" id="WP_098736312.1">
    <property type="nucleotide sequence ID" value="NZ_PDKW01000040.1"/>
</dbReference>
<feature type="disulfide bond" description="Redox-active" evidence="3">
    <location>
        <begin position="79"/>
        <end position="83"/>
    </location>
</feature>
<keyword evidence="2" id="KW-0479">Metal-binding</keyword>
<proteinExistence type="inferred from homology"/>
<dbReference type="EMBL" id="PDKW01000040">
    <property type="protein sequence ID" value="PGH56860.1"/>
    <property type="molecule type" value="Genomic_DNA"/>
</dbReference>
<dbReference type="InterPro" id="IPR036249">
    <property type="entry name" value="Thioredoxin-like_sf"/>
</dbReference>
<dbReference type="Proteomes" id="UP000225379">
    <property type="component" value="Unassembled WGS sequence"/>
</dbReference>
<evidence type="ECO:0000313" key="4">
    <source>
        <dbReference type="EMBL" id="PGH56860.1"/>
    </source>
</evidence>
<dbReference type="OrthoDB" id="9790194at2"/>
<gene>
    <name evidence="4" type="ORF">CRT60_10085</name>
</gene>
<reference evidence="5" key="1">
    <citation type="submission" date="2017-10" db="EMBL/GenBank/DDBJ databases">
        <authorList>
            <person name="Kravchenko I.K."/>
            <person name="Grouzdev D.S."/>
        </authorList>
    </citation>
    <scope>NUCLEOTIDE SEQUENCE [LARGE SCALE GENOMIC DNA]</scope>
    <source>
        <strain evidence="5">B2</strain>
    </source>
</reference>
<evidence type="ECO:0000313" key="5">
    <source>
        <dbReference type="Proteomes" id="UP000225379"/>
    </source>
</evidence>
<evidence type="ECO:0000256" key="3">
    <source>
        <dbReference type="PIRSR" id="PIRSR603782-2"/>
    </source>
</evidence>
<feature type="binding site" evidence="2">
    <location>
        <position position="83"/>
    </location>
    <ligand>
        <name>Cu cation</name>
        <dbReference type="ChEBI" id="CHEBI:23378"/>
    </ligand>
</feature>
<name>A0A2B8BGH5_9PROT</name>
<dbReference type="PANTHER" id="PTHR12151:SF25">
    <property type="entry name" value="LINALOOL DEHYDRATASE_ISOMERASE DOMAIN-CONTAINING PROTEIN"/>
    <property type="match status" value="1"/>
</dbReference>
<accession>A0A2B8BGH5</accession>
<evidence type="ECO:0000256" key="1">
    <source>
        <dbReference type="ARBA" id="ARBA00010996"/>
    </source>
</evidence>